<proteinExistence type="predicted"/>
<reference evidence="1" key="1">
    <citation type="submission" date="2014-11" db="EMBL/GenBank/DDBJ databases">
        <authorList>
            <person name="Amaro Gonzalez C."/>
        </authorList>
    </citation>
    <scope>NUCLEOTIDE SEQUENCE</scope>
</reference>
<accession>A0A0E9Q9Q5</accession>
<organism evidence="1">
    <name type="scientific">Anguilla anguilla</name>
    <name type="common">European freshwater eel</name>
    <name type="synonym">Muraena anguilla</name>
    <dbReference type="NCBI Taxonomy" id="7936"/>
    <lineage>
        <taxon>Eukaryota</taxon>
        <taxon>Metazoa</taxon>
        <taxon>Chordata</taxon>
        <taxon>Craniata</taxon>
        <taxon>Vertebrata</taxon>
        <taxon>Euteleostomi</taxon>
        <taxon>Actinopterygii</taxon>
        <taxon>Neopterygii</taxon>
        <taxon>Teleostei</taxon>
        <taxon>Anguilliformes</taxon>
        <taxon>Anguillidae</taxon>
        <taxon>Anguilla</taxon>
    </lineage>
</organism>
<sequence length="30" mass="3398">MKRVCVFFVQSSHTQACMHSFCDVALLCCC</sequence>
<reference evidence="1" key="2">
    <citation type="journal article" date="2015" name="Fish Shellfish Immunol.">
        <title>Early steps in the European eel (Anguilla anguilla)-Vibrio vulnificus interaction in the gills: Role of the RtxA13 toxin.</title>
        <authorList>
            <person name="Callol A."/>
            <person name="Pajuelo D."/>
            <person name="Ebbesson L."/>
            <person name="Teles M."/>
            <person name="MacKenzie S."/>
            <person name="Amaro C."/>
        </authorList>
    </citation>
    <scope>NUCLEOTIDE SEQUENCE</scope>
</reference>
<name>A0A0E9Q9Q5_ANGAN</name>
<evidence type="ECO:0000313" key="1">
    <source>
        <dbReference type="EMBL" id="JAH12828.1"/>
    </source>
</evidence>
<dbReference type="EMBL" id="GBXM01095749">
    <property type="protein sequence ID" value="JAH12828.1"/>
    <property type="molecule type" value="Transcribed_RNA"/>
</dbReference>
<dbReference type="AlphaFoldDB" id="A0A0E9Q9Q5"/>
<protein>
    <submittedName>
        <fullName evidence="1">Uncharacterized protein</fullName>
    </submittedName>
</protein>